<dbReference type="GO" id="GO:0003723">
    <property type="term" value="F:RNA binding"/>
    <property type="evidence" value="ECO:0007669"/>
    <property type="project" value="UniProtKB-KW"/>
</dbReference>
<name>A0A2T0BMA2_9CLOT</name>
<dbReference type="GO" id="GO:0005886">
    <property type="term" value="C:plasma membrane"/>
    <property type="evidence" value="ECO:0007669"/>
    <property type="project" value="TreeGrafter"/>
</dbReference>
<gene>
    <name evidence="8" type="ORF">CLLU_20370</name>
</gene>
<evidence type="ECO:0000256" key="1">
    <source>
        <dbReference type="ARBA" id="ARBA00004141"/>
    </source>
</evidence>
<dbReference type="Gene3D" id="2.40.50.140">
    <property type="entry name" value="Nucleic acid-binding proteins"/>
    <property type="match status" value="1"/>
</dbReference>
<dbReference type="PANTHER" id="PTHR33507">
    <property type="entry name" value="INNER MEMBRANE PROTEIN YBBJ"/>
    <property type="match status" value="1"/>
</dbReference>
<dbReference type="InterPro" id="IPR052165">
    <property type="entry name" value="Membrane_assoc_protease"/>
</dbReference>
<dbReference type="SUPFAM" id="SSF141322">
    <property type="entry name" value="NfeD domain-like"/>
    <property type="match status" value="1"/>
</dbReference>
<accession>A0A2T0BMA2</accession>
<dbReference type="InterPro" id="IPR012340">
    <property type="entry name" value="NA-bd_OB-fold"/>
</dbReference>
<keyword evidence="3 6" id="KW-1133">Transmembrane helix</keyword>
<dbReference type="OrthoDB" id="1726749at2"/>
<dbReference type="AlphaFoldDB" id="A0A2T0BMA2"/>
<organism evidence="8 9">
    <name type="scientific">Clostridium luticellarii</name>
    <dbReference type="NCBI Taxonomy" id="1691940"/>
    <lineage>
        <taxon>Bacteria</taxon>
        <taxon>Bacillati</taxon>
        <taxon>Bacillota</taxon>
        <taxon>Clostridia</taxon>
        <taxon>Eubacteriales</taxon>
        <taxon>Clostridiaceae</taxon>
        <taxon>Clostridium</taxon>
    </lineage>
</organism>
<proteinExistence type="predicted"/>
<dbReference type="PROSITE" id="PS50889">
    <property type="entry name" value="S4"/>
    <property type="match status" value="1"/>
</dbReference>
<feature type="domain" description="NfeD-like C-terminal" evidence="7">
    <location>
        <begin position="84"/>
        <end position="139"/>
    </location>
</feature>
<evidence type="ECO:0000256" key="6">
    <source>
        <dbReference type="SAM" id="Phobius"/>
    </source>
</evidence>
<dbReference type="EMBL" id="PVXP01000027">
    <property type="protein sequence ID" value="PRR84983.1"/>
    <property type="molecule type" value="Genomic_DNA"/>
</dbReference>
<comment type="caution">
    <text evidence="8">The sequence shown here is derived from an EMBL/GenBank/DDBJ whole genome shotgun (WGS) entry which is preliminary data.</text>
</comment>
<sequence>MFELILWIVIGLAALIIDMVTSAFLFIWFTIGAIAAIAAEILGYSFVVQLIVFAVVSIVLVIVCYPLVKRKIKQSVKPTPVREKTYVGREIVVDEEMVKNNGIKVDGIYWKVKDSEYVLKKGDRIKILGMEGNKFDIKKV</sequence>
<comment type="subcellular location">
    <subcellularLocation>
        <location evidence="1">Membrane</location>
        <topology evidence="1">Multi-pass membrane protein</topology>
    </subcellularLocation>
</comment>
<evidence type="ECO:0000313" key="9">
    <source>
        <dbReference type="Proteomes" id="UP000237798"/>
    </source>
</evidence>
<keyword evidence="4 6" id="KW-0472">Membrane</keyword>
<feature type="transmembrane region" description="Helical" evidence="6">
    <location>
        <begin position="5"/>
        <end position="38"/>
    </location>
</feature>
<reference evidence="8 9" key="1">
    <citation type="submission" date="2018-03" db="EMBL/GenBank/DDBJ databases">
        <title>Genome sequence of Clostridium luticellarii DSM 29923.</title>
        <authorList>
            <person name="Poehlein A."/>
            <person name="Daniel R."/>
        </authorList>
    </citation>
    <scope>NUCLEOTIDE SEQUENCE [LARGE SCALE GENOMIC DNA]</scope>
    <source>
        <strain evidence="8 9">DSM 29923</strain>
    </source>
</reference>
<evidence type="ECO:0000256" key="2">
    <source>
        <dbReference type="ARBA" id="ARBA00022692"/>
    </source>
</evidence>
<dbReference type="InterPro" id="IPR002810">
    <property type="entry name" value="NfeD-like_C"/>
</dbReference>
<dbReference type="RefSeq" id="WP_106009627.1">
    <property type="nucleotide sequence ID" value="NZ_PVXP01000027.1"/>
</dbReference>
<feature type="transmembrane region" description="Helical" evidence="6">
    <location>
        <begin position="44"/>
        <end position="68"/>
    </location>
</feature>
<keyword evidence="5" id="KW-0694">RNA-binding</keyword>
<protein>
    <recommendedName>
        <fullName evidence="7">NfeD-like C-terminal domain-containing protein</fullName>
    </recommendedName>
</protein>
<evidence type="ECO:0000256" key="5">
    <source>
        <dbReference type="PROSITE-ProRule" id="PRU00182"/>
    </source>
</evidence>
<dbReference type="PANTHER" id="PTHR33507:SF3">
    <property type="entry name" value="INNER MEMBRANE PROTEIN YBBJ"/>
    <property type="match status" value="1"/>
</dbReference>
<evidence type="ECO:0000313" key="8">
    <source>
        <dbReference type="EMBL" id="PRR84983.1"/>
    </source>
</evidence>
<keyword evidence="9" id="KW-1185">Reference proteome</keyword>
<dbReference type="Pfam" id="PF01957">
    <property type="entry name" value="NfeD"/>
    <property type="match status" value="1"/>
</dbReference>
<evidence type="ECO:0000256" key="4">
    <source>
        <dbReference type="ARBA" id="ARBA00023136"/>
    </source>
</evidence>
<keyword evidence="2 6" id="KW-0812">Transmembrane</keyword>
<evidence type="ECO:0000256" key="3">
    <source>
        <dbReference type="ARBA" id="ARBA00022989"/>
    </source>
</evidence>
<evidence type="ECO:0000259" key="7">
    <source>
        <dbReference type="Pfam" id="PF01957"/>
    </source>
</evidence>
<dbReference type="Proteomes" id="UP000237798">
    <property type="component" value="Unassembled WGS sequence"/>
</dbReference>